<feature type="region of interest" description="Disordered" evidence="10">
    <location>
        <begin position="554"/>
        <end position="586"/>
    </location>
</feature>
<feature type="compositionally biased region" description="Polar residues" evidence="10">
    <location>
        <begin position="576"/>
        <end position="586"/>
    </location>
</feature>
<dbReference type="PANTHER" id="PTHR24356">
    <property type="entry name" value="SERINE/THREONINE-PROTEIN KINASE"/>
    <property type="match status" value="1"/>
</dbReference>
<evidence type="ECO:0000259" key="11">
    <source>
        <dbReference type="PROSITE" id="PS50011"/>
    </source>
</evidence>
<keyword evidence="5" id="KW-0547">Nucleotide-binding</keyword>
<dbReference type="EMBL" id="HBFV01000456">
    <property type="protein sequence ID" value="CAD8927955.1"/>
    <property type="molecule type" value="Transcribed_RNA"/>
</dbReference>
<dbReference type="InterPro" id="IPR050236">
    <property type="entry name" value="Ser_Thr_kinase_AGC"/>
</dbReference>
<comment type="catalytic activity">
    <reaction evidence="9">
        <text>L-seryl-[protein] + ATP = O-phospho-L-seryl-[protein] + ADP + H(+)</text>
        <dbReference type="Rhea" id="RHEA:17989"/>
        <dbReference type="Rhea" id="RHEA-COMP:9863"/>
        <dbReference type="Rhea" id="RHEA-COMP:11604"/>
        <dbReference type="ChEBI" id="CHEBI:15378"/>
        <dbReference type="ChEBI" id="CHEBI:29999"/>
        <dbReference type="ChEBI" id="CHEBI:30616"/>
        <dbReference type="ChEBI" id="CHEBI:83421"/>
        <dbReference type="ChEBI" id="CHEBI:456216"/>
        <dbReference type="EC" id="2.7.11.1"/>
    </reaction>
</comment>
<evidence type="ECO:0000256" key="3">
    <source>
        <dbReference type="ARBA" id="ARBA00022527"/>
    </source>
</evidence>
<evidence type="ECO:0000256" key="10">
    <source>
        <dbReference type="SAM" id="MobiDB-lite"/>
    </source>
</evidence>
<dbReference type="Pfam" id="PF00069">
    <property type="entry name" value="Pkinase"/>
    <property type="match status" value="2"/>
</dbReference>
<evidence type="ECO:0000256" key="7">
    <source>
        <dbReference type="ARBA" id="ARBA00022840"/>
    </source>
</evidence>
<evidence type="ECO:0000256" key="6">
    <source>
        <dbReference type="ARBA" id="ARBA00022777"/>
    </source>
</evidence>
<dbReference type="CDD" id="cd05579">
    <property type="entry name" value="STKc_MAST_like"/>
    <property type="match status" value="1"/>
</dbReference>
<keyword evidence="3" id="KW-0723">Serine/threonine-protein kinase</keyword>
<keyword evidence="7" id="KW-0067">ATP-binding</keyword>
<dbReference type="InterPro" id="IPR008271">
    <property type="entry name" value="Ser/Thr_kinase_AS"/>
</dbReference>
<evidence type="ECO:0000256" key="9">
    <source>
        <dbReference type="ARBA" id="ARBA00048679"/>
    </source>
</evidence>
<accession>A0A7S1GF49</accession>
<dbReference type="PANTHER" id="PTHR24356:SF1">
    <property type="entry name" value="SERINE_THREONINE-PROTEIN KINASE GREATWALL"/>
    <property type="match status" value="1"/>
</dbReference>
<organism evidence="12">
    <name type="scientific">Picochlorum oklahomense</name>
    <dbReference type="NCBI Taxonomy" id="249345"/>
    <lineage>
        <taxon>Eukaryota</taxon>
        <taxon>Viridiplantae</taxon>
        <taxon>Chlorophyta</taxon>
        <taxon>core chlorophytes</taxon>
        <taxon>Trebouxiophyceae</taxon>
        <taxon>Trebouxiophyceae incertae sedis</taxon>
        <taxon>Picochlorum</taxon>
    </lineage>
</organism>
<dbReference type="InterPro" id="IPR011009">
    <property type="entry name" value="Kinase-like_dom_sf"/>
</dbReference>
<evidence type="ECO:0000256" key="4">
    <source>
        <dbReference type="ARBA" id="ARBA00022679"/>
    </source>
</evidence>
<gene>
    <name evidence="12" type="ORF">POKL1161_LOCUS308</name>
</gene>
<dbReference type="PROSITE" id="PS00108">
    <property type="entry name" value="PROTEIN_KINASE_ST"/>
    <property type="match status" value="1"/>
</dbReference>
<evidence type="ECO:0000313" key="12">
    <source>
        <dbReference type="EMBL" id="CAD8927955.1"/>
    </source>
</evidence>
<keyword evidence="4" id="KW-0808">Transferase</keyword>
<feature type="domain" description="Protein kinase" evidence="11">
    <location>
        <begin position="26"/>
        <end position="348"/>
    </location>
</feature>
<sequence length="586" mass="64445">MNSTEEDDDPLLDSISAWGSVCMDDFEILKPISKGAFGRVYLARKKESQDLYAVKVMRKADLVRKNMVESARNERNILAMANNPFVIRFYFSFTSRENLYIVMEYAPGGDLASLLRSLGALEEDIARKYMCEVILALEYCHAQGIIHRDLKPDNILISSDGHIKLTDFGLSCFGVIDRTDPMIEQEYEAHNSGSLPSSPVKRHGGHARSVSVVGPFDGAAPSPVGKAEIQEPRAPLSARFSIADQNKKAVGTPDYLAPELLLGIGHGPEADWWSLGVILFEMTVGVPPFSAASPEEIFENILERNIHWPADGMLSPELKDLLESLLCLDQYCRLGSKGAMDVKVHPWFDGMDWSDLAREKAAFVPQTSCDADTSYFVGNKDVSKMSLTLDLESVKSSVSNSQRPSAAPSPLASSRSIRSLIETRLGSHRRQGSSCSQPLSNRDMSFDGSAGQPLSAADAIIKGAAQALESYEDGSVKYSDIYAESEQGSMDNQVYEAQYWEDLAITASGNAMLTEQNLEALEKLKKIHTEYLSDRDTSTDKATEAEAVWAEFDNPPDVNSIRSRSAASSPVKHIRSVSTFSTPRKK</sequence>
<evidence type="ECO:0000256" key="1">
    <source>
        <dbReference type="ARBA" id="ARBA00009903"/>
    </source>
</evidence>
<dbReference type="Gene3D" id="3.30.200.20">
    <property type="entry name" value="Phosphorylase Kinase, domain 1"/>
    <property type="match status" value="2"/>
</dbReference>
<keyword evidence="6" id="KW-0418">Kinase</keyword>
<dbReference type="GO" id="GO:0004674">
    <property type="term" value="F:protein serine/threonine kinase activity"/>
    <property type="evidence" value="ECO:0007669"/>
    <property type="project" value="UniProtKB-KW"/>
</dbReference>
<proteinExistence type="inferred from homology"/>
<evidence type="ECO:0000256" key="2">
    <source>
        <dbReference type="ARBA" id="ARBA00012513"/>
    </source>
</evidence>
<feature type="region of interest" description="Disordered" evidence="10">
    <location>
        <begin position="425"/>
        <end position="450"/>
    </location>
</feature>
<dbReference type="AlphaFoldDB" id="A0A7S1GF49"/>
<dbReference type="PROSITE" id="PS50011">
    <property type="entry name" value="PROTEIN_KINASE_DOM"/>
    <property type="match status" value="1"/>
</dbReference>
<evidence type="ECO:0000256" key="5">
    <source>
        <dbReference type="ARBA" id="ARBA00022741"/>
    </source>
</evidence>
<reference evidence="12" key="1">
    <citation type="submission" date="2021-01" db="EMBL/GenBank/DDBJ databases">
        <authorList>
            <person name="Corre E."/>
            <person name="Pelletier E."/>
            <person name="Niang G."/>
            <person name="Scheremetjew M."/>
            <person name="Finn R."/>
            <person name="Kale V."/>
            <person name="Holt S."/>
            <person name="Cochrane G."/>
            <person name="Meng A."/>
            <person name="Brown T."/>
            <person name="Cohen L."/>
        </authorList>
    </citation>
    <scope>NUCLEOTIDE SEQUENCE</scope>
    <source>
        <strain evidence="12">CCMP2329</strain>
    </source>
</reference>
<dbReference type="InterPro" id="IPR000719">
    <property type="entry name" value="Prot_kinase_dom"/>
</dbReference>
<dbReference type="Gene3D" id="1.10.510.10">
    <property type="entry name" value="Transferase(Phosphotransferase) domain 1"/>
    <property type="match status" value="2"/>
</dbReference>
<dbReference type="SMART" id="SM00220">
    <property type="entry name" value="S_TKc"/>
    <property type="match status" value="1"/>
</dbReference>
<name>A0A7S1GF49_9CHLO</name>
<dbReference type="FunFam" id="3.30.200.20:FF:000550">
    <property type="entry name" value="Serine/threonine-protein kinase greatwall"/>
    <property type="match status" value="1"/>
</dbReference>
<protein>
    <recommendedName>
        <fullName evidence="2">non-specific serine/threonine protein kinase</fullName>
        <ecNumber evidence="2">2.7.11.1</ecNumber>
    </recommendedName>
</protein>
<dbReference type="GO" id="GO:0005524">
    <property type="term" value="F:ATP binding"/>
    <property type="evidence" value="ECO:0007669"/>
    <property type="project" value="UniProtKB-KW"/>
</dbReference>
<dbReference type="EC" id="2.7.11.1" evidence="2"/>
<comment type="similarity">
    <text evidence="1">Belongs to the protein kinase superfamily. AGC Ser/Thr protein kinase family.</text>
</comment>
<feature type="compositionally biased region" description="Polar residues" evidence="10">
    <location>
        <begin position="432"/>
        <end position="443"/>
    </location>
</feature>
<evidence type="ECO:0000256" key="8">
    <source>
        <dbReference type="ARBA" id="ARBA00047899"/>
    </source>
</evidence>
<dbReference type="FunFam" id="1.10.510.10:FF:000604">
    <property type="entry name" value="AGC protein kinase"/>
    <property type="match status" value="1"/>
</dbReference>
<comment type="catalytic activity">
    <reaction evidence="8">
        <text>L-threonyl-[protein] + ATP = O-phospho-L-threonyl-[protein] + ADP + H(+)</text>
        <dbReference type="Rhea" id="RHEA:46608"/>
        <dbReference type="Rhea" id="RHEA-COMP:11060"/>
        <dbReference type="Rhea" id="RHEA-COMP:11605"/>
        <dbReference type="ChEBI" id="CHEBI:15378"/>
        <dbReference type="ChEBI" id="CHEBI:30013"/>
        <dbReference type="ChEBI" id="CHEBI:30616"/>
        <dbReference type="ChEBI" id="CHEBI:61977"/>
        <dbReference type="ChEBI" id="CHEBI:456216"/>
        <dbReference type="EC" id="2.7.11.1"/>
    </reaction>
</comment>
<dbReference type="GO" id="GO:0035556">
    <property type="term" value="P:intracellular signal transduction"/>
    <property type="evidence" value="ECO:0007669"/>
    <property type="project" value="TreeGrafter"/>
</dbReference>
<dbReference type="SUPFAM" id="SSF56112">
    <property type="entry name" value="Protein kinase-like (PK-like)"/>
    <property type="match status" value="1"/>
</dbReference>